<protein>
    <recommendedName>
        <fullName evidence="1">DUF6688 domain-containing protein</fullName>
    </recommendedName>
</protein>
<comment type="caution">
    <text evidence="2">The sequence shown here is derived from an EMBL/GenBank/DDBJ whole genome shotgun (WGS) entry which is preliminary data.</text>
</comment>
<dbReference type="AlphaFoldDB" id="A0A3E3EDP6"/>
<organism evidence="2 3">
    <name type="scientific">Thomasclavelia ramosa</name>
    <dbReference type="NCBI Taxonomy" id="1547"/>
    <lineage>
        <taxon>Bacteria</taxon>
        <taxon>Bacillati</taxon>
        <taxon>Bacillota</taxon>
        <taxon>Erysipelotrichia</taxon>
        <taxon>Erysipelotrichales</taxon>
        <taxon>Coprobacillaceae</taxon>
        <taxon>Thomasclavelia</taxon>
    </lineage>
</organism>
<dbReference type="EMBL" id="QUSL01000010">
    <property type="protein sequence ID" value="RGD85565.1"/>
    <property type="molecule type" value="Genomic_DNA"/>
</dbReference>
<evidence type="ECO:0000259" key="1">
    <source>
        <dbReference type="Pfam" id="PF23543"/>
    </source>
</evidence>
<reference evidence="2 3" key="1">
    <citation type="submission" date="2018-08" db="EMBL/GenBank/DDBJ databases">
        <title>A genome reference for cultivated species of the human gut microbiota.</title>
        <authorList>
            <person name="Zou Y."/>
            <person name="Xue W."/>
            <person name="Luo G."/>
        </authorList>
    </citation>
    <scope>NUCLEOTIDE SEQUENCE [LARGE SCALE GENOMIC DNA]</scope>
    <source>
        <strain evidence="2 3">OM06-4</strain>
    </source>
</reference>
<gene>
    <name evidence="2" type="ORF">DXB93_08370</name>
</gene>
<evidence type="ECO:0000313" key="3">
    <source>
        <dbReference type="Proteomes" id="UP000261032"/>
    </source>
</evidence>
<feature type="domain" description="DUF6688" evidence="1">
    <location>
        <begin position="4"/>
        <end position="67"/>
    </location>
</feature>
<dbReference type="RefSeq" id="WP_035110906.1">
    <property type="nucleotide sequence ID" value="NZ_CP083622.1"/>
</dbReference>
<dbReference type="Pfam" id="PF23543">
    <property type="entry name" value="DUF6688_C"/>
    <property type="match status" value="1"/>
</dbReference>
<name>A0A3E3EDP6_9FIRM</name>
<accession>A0A3E3EDP6</accession>
<evidence type="ECO:0000313" key="2">
    <source>
        <dbReference type="EMBL" id="RGD85565.1"/>
    </source>
</evidence>
<sequence length="68" mass="8267">MLLLRHEHEAIVNHQLCITNTFEQVFKEKMLKLYKKVRYLCNTHGYPFTKNIHSKYLADLIYLKMKLL</sequence>
<dbReference type="InterPro" id="IPR056491">
    <property type="entry name" value="DUF6688_C"/>
</dbReference>
<proteinExistence type="predicted"/>
<dbReference type="Proteomes" id="UP000261032">
    <property type="component" value="Unassembled WGS sequence"/>
</dbReference>